<dbReference type="PANTHER" id="PTHR11439">
    <property type="entry name" value="GAG-POL-RELATED RETROTRANSPOSON"/>
    <property type="match status" value="1"/>
</dbReference>
<evidence type="ECO:0000313" key="2">
    <source>
        <dbReference type="Proteomes" id="UP001159364"/>
    </source>
</evidence>
<gene>
    <name evidence="1" type="ORF">K2173_015502</name>
</gene>
<name>A0AAV8SRW5_9ROSI</name>
<sequence length="110" mass="12647">MEAWKPILTLVGERLKLLKDGNDELVDATKFRRLIESLRYLTVTRPNIVYRVRIVNIQIAIGQEILRNGITSSYLFHLSSEAFSWLSKKQKVVALSMAKSEYITISNYAT</sequence>
<comment type="caution">
    <text evidence="1">The sequence shown here is derived from an EMBL/GenBank/DDBJ whole genome shotgun (WGS) entry which is preliminary data.</text>
</comment>
<accession>A0AAV8SRW5</accession>
<dbReference type="Proteomes" id="UP001159364">
    <property type="component" value="Linkage Group LG09"/>
</dbReference>
<protein>
    <submittedName>
        <fullName evidence="1">Uncharacterized protein</fullName>
    </submittedName>
</protein>
<evidence type="ECO:0000313" key="1">
    <source>
        <dbReference type="EMBL" id="KAJ8754990.1"/>
    </source>
</evidence>
<dbReference type="PANTHER" id="PTHR11439:SF483">
    <property type="entry name" value="PEPTIDE SYNTHASE GLIP-LIKE, PUTATIVE (AFU_ORTHOLOGUE AFUA_3G12920)-RELATED"/>
    <property type="match status" value="1"/>
</dbReference>
<proteinExistence type="predicted"/>
<organism evidence="1 2">
    <name type="scientific">Erythroxylum novogranatense</name>
    <dbReference type="NCBI Taxonomy" id="1862640"/>
    <lineage>
        <taxon>Eukaryota</taxon>
        <taxon>Viridiplantae</taxon>
        <taxon>Streptophyta</taxon>
        <taxon>Embryophyta</taxon>
        <taxon>Tracheophyta</taxon>
        <taxon>Spermatophyta</taxon>
        <taxon>Magnoliopsida</taxon>
        <taxon>eudicotyledons</taxon>
        <taxon>Gunneridae</taxon>
        <taxon>Pentapetalae</taxon>
        <taxon>rosids</taxon>
        <taxon>fabids</taxon>
        <taxon>Malpighiales</taxon>
        <taxon>Erythroxylaceae</taxon>
        <taxon>Erythroxylum</taxon>
    </lineage>
</organism>
<dbReference type="AlphaFoldDB" id="A0AAV8SRW5"/>
<keyword evidence="2" id="KW-1185">Reference proteome</keyword>
<dbReference type="EMBL" id="JAIWQS010000009">
    <property type="protein sequence ID" value="KAJ8754990.1"/>
    <property type="molecule type" value="Genomic_DNA"/>
</dbReference>
<reference evidence="1 2" key="1">
    <citation type="submission" date="2021-09" db="EMBL/GenBank/DDBJ databases">
        <title>Genomic insights and catalytic innovation underlie evolution of tropane alkaloids biosynthesis.</title>
        <authorList>
            <person name="Wang Y.-J."/>
            <person name="Tian T."/>
            <person name="Huang J.-P."/>
            <person name="Huang S.-X."/>
        </authorList>
    </citation>
    <scope>NUCLEOTIDE SEQUENCE [LARGE SCALE GENOMIC DNA]</scope>
    <source>
        <strain evidence="1">KIB-2018</strain>
        <tissue evidence="1">Leaf</tissue>
    </source>
</reference>